<dbReference type="SUPFAM" id="SSF52733">
    <property type="entry name" value="Nicotinate mononucleotide:5,6-dimethylbenzimidazole phosphoribosyltransferase (CobT)"/>
    <property type="match status" value="1"/>
</dbReference>
<sequence length="334" mass="36246">MKTALQIKIDLKTKPVGSLGKLEEIAHKIGLIQNTLSPELKNPTHLVFAGDHGLADEGVSLYPKEVTFEMVMNFLSGGAAINVFCRQHDIDLKVVDAGVDYDFSSKLNLIHAKIARGTKNILKEPAMSMAFCMRAINKGKEILNHEFEAGCNIISFGEMGIGNTSAASLLLHKYTGRSIEECTGRGTGHDDEGLKKKKAILKQASEKYDVSDPVEILATFGGFEIAMICGALLQAKKNGLIILVDGFITTAALLAAYQLDKLILDNCIFCHCSREKGHKYMLEYLGVEALVDLNMRLGEGTGAVVTYPLIKSAVLFLNEMASFEEAGVSSENSV</sequence>
<dbReference type="PANTHER" id="PTHR43463">
    <property type="entry name" value="NICOTINATE-NUCLEOTIDE--DIMETHYLBENZIMIDAZOLE PHOSPHORIBOSYLTRANSFERASE"/>
    <property type="match status" value="1"/>
</dbReference>
<keyword evidence="6 10" id="KW-0328">Glycosyltransferase</keyword>
<dbReference type="NCBIfam" id="TIGR03160">
    <property type="entry name" value="cobT_DBIPRT"/>
    <property type="match status" value="1"/>
</dbReference>
<dbReference type="Gene3D" id="1.10.1610.10">
    <property type="match status" value="1"/>
</dbReference>
<protein>
    <recommendedName>
        <fullName evidence="4 10">Nicotinate-nucleotide--dimethylbenzimidazole phosphoribosyltransferase</fullName>
        <shortName evidence="10">NN:DBI PRT</shortName>
        <ecNumber evidence="3 10">2.4.2.21</ecNumber>
    </recommendedName>
    <alternativeName>
        <fullName evidence="8 10">N(1)-alpha-phosphoribosyltransferase</fullName>
    </alternativeName>
</protein>
<evidence type="ECO:0000313" key="12">
    <source>
        <dbReference type="Proteomes" id="UP001171945"/>
    </source>
</evidence>
<comment type="caution">
    <text evidence="11">The sequence shown here is derived from an EMBL/GenBank/DDBJ whole genome shotgun (WGS) entry which is preliminary data.</text>
</comment>
<evidence type="ECO:0000256" key="3">
    <source>
        <dbReference type="ARBA" id="ARBA00011991"/>
    </source>
</evidence>
<evidence type="ECO:0000256" key="4">
    <source>
        <dbReference type="ARBA" id="ARBA00015486"/>
    </source>
</evidence>
<comment type="catalytic activity">
    <reaction evidence="9 10">
        <text>5,6-dimethylbenzimidazole + nicotinate beta-D-ribonucleotide = alpha-ribazole 5'-phosphate + nicotinate + H(+)</text>
        <dbReference type="Rhea" id="RHEA:11196"/>
        <dbReference type="ChEBI" id="CHEBI:15378"/>
        <dbReference type="ChEBI" id="CHEBI:15890"/>
        <dbReference type="ChEBI" id="CHEBI:32544"/>
        <dbReference type="ChEBI" id="CHEBI:57502"/>
        <dbReference type="ChEBI" id="CHEBI:57918"/>
        <dbReference type="EC" id="2.4.2.21"/>
    </reaction>
</comment>
<organism evidence="11 12">
    <name type="scientific">Candidatus Marithioploca araucensis</name>
    <dbReference type="NCBI Taxonomy" id="70273"/>
    <lineage>
        <taxon>Bacteria</taxon>
        <taxon>Pseudomonadati</taxon>
        <taxon>Pseudomonadota</taxon>
        <taxon>Gammaproteobacteria</taxon>
        <taxon>Thiotrichales</taxon>
        <taxon>Thiotrichaceae</taxon>
        <taxon>Candidatus Marithioploca</taxon>
    </lineage>
</organism>
<comment type="function">
    <text evidence="10">Catalyzes the synthesis of alpha-ribazole-5'-phosphate from nicotinate mononucleotide (NAMN) and 5,6-dimethylbenzimidazole (DMB).</text>
</comment>
<reference evidence="11" key="1">
    <citation type="submission" date="2023-06" db="EMBL/GenBank/DDBJ databases">
        <title>Uncultivated large filamentous bacteria from sulfidic sediments reveal new species and different genomic features in energy metabolism and defense.</title>
        <authorList>
            <person name="Fonseca A."/>
        </authorList>
    </citation>
    <scope>NUCLEOTIDE SEQUENCE</scope>
    <source>
        <strain evidence="11">HSG4</strain>
    </source>
</reference>
<evidence type="ECO:0000256" key="1">
    <source>
        <dbReference type="ARBA" id="ARBA00005049"/>
    </source>
</evidence>
<evidence type="ECO:0000256" key="8">
    <source>
        <dbReference type="ARBA" id="ARBA00030686"/>
    </source>
</evidence>
<dbReference type="PANTHER" id="PTHR43463:SF1">
    <property type="entry name" value="NICOTINATE-NUCLEOTIDE--DIMETHYLBENZIMIDAZOLE PHOSPHORIBOSYLTRANSFERASE"/>
    <property type="match status" value="1"/>
</dbReference>
<evidence type="ECO:0000256" key="10">
    <source>
        <dbReference type="HAMAP-Rule" id="MF_00230"/>
    </source>
</evidence>
<evidence type="ECO:0000256" key="5">
    <source>
        <dbReference type="ARBA" id="ARBA00022573"/>
    </source>
</evidence>
<dbReference type="HAMAP" id="MF_00230">
    <property type="entry name" value="CobT"/>
    <property type="match status" value="1"/>
</dbReference>
<proteinExistence type="inferred from homology"/>
<dbReference type="EC" id="2.4.2.21" evidence="3 10"/>
<keyword evidence="7 10" id="KW-0808">Transferase</keyword>
<dbReference type="CDD" id="cd02439">
    <property type="entry name" value="DMB-PRT_CobT"/>
    <property type="match status" value="1"/>
</dbReference>
<evidence type="ECO:0000313" key="11">
    <source>
        <dbReference type="EMBL" id="MDM8561735.1"/>
    </source>
</evidence>
<name>A0ABT7VQ07_9GAMM</name>
<evidence type="ECO:0000256" key="9">
    <source>
        <dbReference type="ARBA" id="ARBA00047340"/>
    </source>
</evidence>
<dbReference type="Pfam" id="PF02277">
    <property type="entry name" value="DBI_PRT"/>
    <property type="match status" value="1"/>
</dbReference>
<keyword evidence="12" id="KW-1185">Reference proteome</keyword>
<dbReference type="EMBL" id="JAUCGM010000001">
    <property type="protein sequence ID" value="MDM8561735.1"/>
    <property type="molecule type" value="Genomic_DNA"/>
</dbReference>
<dbReference type="InterPro" id="IPR036087">
    <property type="entry name" value="Nict_dMeBzImd_PRibTrfase_sf"/>
</dbReference>
<comment type="similarity">
    <text evidence="2 10">Belongs to the CobT family.</text>
</comment>
<gene>
    <name evidence="10 11" type="primary">cobT</name>
    <name evidence="11" type="ORF">QUF54_00095</name>
</gene>
<dbReference type="InterPro" id="IPR023195">
    <property type="entry name" value="Nict_dMeBzImd_PRibTrfase_N"/>
</dbReference>
<evidence type="ECO:0000256" key="7">
    <source>
        <dbReference type="ARBA" id="ARBA00022679"/>
    </source>
</evidence>
<dbReference type="NCBIfam" id="NF000996">
    <property type="entry name" value="PRK00105.1"/>
    <property type="match status" value="1"/>
</dbReference>
<evidence type="ECO:0000256" key="2">
    <source>
        <dbReference type="ARBA" id="ARBA00007110"/>
    </source>
</evidence>
<evidence type="ECO:0000256" key="6">
    <source>
        <dbReference type="ARBA" id="ARBA00022676"/>
    </source>
</evidence>
<dbReference type="InterPro" id="IPR003200">
    <property type="entry name" value="Nict_dMeBzImd_PRibTrfase"/>
</dbReference>
<comment type="pathway">
    <text evidence="1 10">Nucleoside biosynthesis; alpha-ribazole biosynthesis; alpha-ribazole from 5,6-dimethylbenzimidazole: step 1/2.</text>
</comment>
<accession>A0ABT7VQ07</accession>
<dbReference type="Gene3D" id="3.40.50.10210">
    <property type="match status" value="1"/>
</dbReference>
<dbReference type="Proteomes" id="UP001171945">
    <property type="component" value="Unassembled WGS sequence"/>
</dbReference>
<dbReference type="InterPro" id="IPR017846">
    <property type="entry name" value="Nict_dMeBzImd_PRibTrfase_bact"/>
</dbReference>
<keyword evidence="5 10" id="KW-0169">Cobalamin biosynthesis</keyword>
<dbReference type="GO" id="GO:0008939">
    <property type="term" value="F:nicotinate-nucleotide-dimethylbenzimidazole phosphoribosyltransferase activity"/>
    <property type="evidence" value="ECO:0007669"/>
    <property type="project" value="UniProtKB-EC"/>
</dbReference>
<feature type="active site" description="Proton acceptor" evidence="10">
    <location>
        <position position="299"/>
    </location>
</feature>